<dbReference type="VEuPathDB" id="FungiDB:MPH_08456"/>
<dbReference type="Proteomes" id="UP000007129">
    <property type="component" value="Unassembled WGS sequence"/>
</dbReference>
<evidence type="ECO:0000313" key="2">
    <source>
        <dbReference type="Proteomes" id="UP000007129"/>
    </source>
</evidence>
<accession>K2SBY1</accession>
<comment type="caution">
    <text evidence="1">The sequence shown here is derived from an EMBL/GenBank/DDBJ whole genome shotgun (WGS) entry which is preliminary data.</text>
</comment>
<gene>
    <name evidence="1" type="ORF">MPH_08456</name>
</gene>
<sequence>MSPLPKHQASIRQFRLKATGVRSVGRNGDTFVLQAFRRSSVGYSIFTWQTAGCPAWILGSSALRYIANCTTKVHTKPVCVKRIMIYMRDVNRWRGPSGVHWRPTRKSKLTYQETWRLSSGVEWLVCTSRPRHCLRCLCQSPFYPIRASQKYMRRTYTLVNCPESIEFRQLLSAFEAPTGCVYPPFALYSQFSLLRKAGGTSTLQVESNC</sequence>
<dbReference type="EMBL" id="AHHD01000356">
    <property type="protein sequence ID" value="EKG14365.1"/>
    <property type="molecule type" value="Genomic_DNA"/>
</dbReference>
<dbReference type="HOGENOM" id="CLU_1315594_0_0_1"/>
<dbReference type="AlphaFoldDB" id="K2SBY1"/>
<name>K2SBY1_MACPH</name>
<organism evidence="1 2">
    <name type="scientific">Macrophomina phaseolina (strain MS6)</name>
    <name type="common">Charcoal rot fungus</name>
    <dbReference type="NCBI Taxonomy" id="1126212"/>
    <lineage>
        <taxon>Eukaryota</taxon>
        <taxon>Fungi</taxon>
        <taxon>Dikarya</taxon>
        <taxon>Ascomycota</taxon>
        <taxon>Pezizomycotina</taxon>
        <taxon>Dothideomycetes</taxon>
        <taxon>Dothideomycetes incertae sedis</taxon>
        <taxon>Botryosphaeriales</taxon>
        <taxon>Botryosphaeriaceae</taxon>
        <taxon>Macrophomina</taxon>
    </lineage>
</organism>
<protein>
    <submittedName>
        <fullName evidence="1">Uncharacterized protein</fullName>
    </submittedName>
</protein>
<proteinExistence type="predicted"/>
<reference evidence="1 2" key="1">
    <citation type="journal article" date="2012" name="BMC Genomics">
        <title>Tools to kill: Genome of one of the most destructive plant pathogenic fungi Macrophomina phaseolina.</title>
        <authorList>
            <person name="Islam M.S."/>
            <person name="Haque M.S."/>
            <person name="Islam M.M."/>
            <person name="Emdad E.M."/>
            <person name="Halim A."/>
            <person name="Hossen Q.M.M."/>
            <person name="Hossain M.Z."/>
            <person name="Ahmed B."/>
            <person name="Rahim S."/>
            <person name="Rahman M.S."/>
            <person name="Alam M.M."/>
            <person name="Hou S."/>
            <person name="Wan X."/>
            <person name="Saito J.A."/>
            <person name="Alam M."/>
        </authorList>
    </citation>
    <scope>NUCLEOTIDE SEQUENCE [LARGE SCALE GENOMIC DNA]</scope>
    <source>
        <strain evidence="1 2">MS6</strain>
    </source>
</reference>
<evidence type="ECO:0000313" key="1">
    <source>
        <dbReference type="EMBL" id="EKG14365.1"/>
    </source>
</evidence>
<dbReference type="InParanoid" id="K2SBY1"/>